<dbReference type="Gene3D" id="3.10.20.280">
    <property type="entry name" value="RnfH-like"/>
    <property type="match status" value="1"/>
</dbReference>
<organism evidence="3 4">
    <name type="scientific">Psychrobacter faecalis</name>
    <dbReference type="NCBI Taxonomy" id="180588"/>
    <lineage>
        <taxon>Bacteria</taxon>
        <taxon>Pseudomonadati</taxon>
        <taxon>Pseudomonadota</taxon>
        <taxon>Gammaproteobacteria</taxon>
        <taxon>Moraxellales</taxon>
        <taxon>Moraxellaceae</taxon>
        <taxon>Psychrobacter</taxon>
    </lineage>
</organism>
<dbReference type="InterPro" id="IPR016155">
    <property type="entry name" value="Mopterin_synth/thiamin_S_b"/>
</dbReference>
<keyword evidence="4" id="KW-1185">Reference proteome</keyword>
<dbReference type="HAMAP" id="MF_00460">
    <property type="entry name" value="UPF0125_RnfH"/>
    <property type="match status" value="1"/>
</dbReference>
<dbReference type="InterPro" id="IPR037021">
    <property type="entry name" value="RnfH_sf"/>
</dbReference>
<dbReference type="PANTHER" id="PTHR37483:SF1">
    <property type="entry name" value="UPF0125 PROTEIN RATB"/>
    <property type="match status" value="1"/>
</dbReference>
<dbReference type="InterPro" id="IPR005346">
    <property type="entry name" value="RnfH"/>
</dbReference>
<dbReference type="Pfam" id="PF03658">
    <property type="entry name" value="Ub-RnfH"/>
    <property type="match status" value="1"/>
</dbReference>
<evidence type="ECO:0000313" key="4">
    <source>
        <dbReference type="Proteomes" id="UP001228171"/>
    </source>
</evidence>
<dbReference type="EMBL" id="JAVAJI010000011">
    <property type="protein sequence ID" value="MDP4544986.1"/>
    <property type="molecule type" value="Genomic_DNA"/>
</dbReference>
<gene>
    <name evidence="3" type="ORF">Q8P09_07850</name>
</gene>
<dbReference type="SUPFAM" id="SSF54285">
    <property type="entry name" value="MoaD/ThiS"/>
    <property type="match status" value="1"/>
</dbReference>
<proteinExistence type="inferred from homology"/>
<sequence>MVKLRTAANHSTADKDEVNVNLTQAEQSDLITVFLAYAEEATRQHYQTVQVRQGTTLYEALAQAGWLKQFEELASWCEQVANTMTPTAKRWHVGVYAQKQPLNYILQPSDRVEVYRSLSADPMSQRKNKSRG</sequence>
<protein>
    <recommendedName>
        <fullName evidence="2">UPF0125 protein Q8P09_07850</fullName>
    </recommendedName>
</protein>
<dbReference type="Proteomes" id="UP001228171">
    <property type="component" value="Unassembled WGS sequence"/>
</dbReference>
<evidence type="ECO:0000313" key="3">
    <source>
        <dbReference type="EMBL" id="MDP4544986.1"/>
    </source>
</evidence>
<reference evidence="3 4" key="1">
    <citation type="submission" date="2023-08" db="EMBL/GenBank/DDBJ databases">
        <authorList>
            <person name="Kumar R."/>
        </authorList>
    </citation>
    <scope>NUCLEOTIDE SEQUENCE [LARGE SCALE GENOMIC DNA]</scope>
    <source>
        <strain evidence="3 4">LUR13</strain>
    </source>
</reference>
<dbReference type="PANTHER" id="PTHR37483">
    <property type="entry name" value="UPF0125 PROTEIN RATB"/>
    <property type="match status" value="1"/>
</dbReference>
<dbReference type="GeneID" id="84653832"/>
<comment type="caution">
    <text evidence="3">The sequence shown here is derived from an EMBL/GenBank/DDBJ whole genome shotgun (WGS) entry which is preliminary data.</text>
</comment>
<name>A0ABT9HGT8_9GAMM</name>
<evidence type="ECO:0000256" key="2">
    <source>
        <dbReference type="HAMAP-Rule" id="MF_00460"/>
    </source>
</evidence>
<dbReference type="RefSeq" id="WP_227514961.1">
    <property type="nucleotide sequence ID" value="NZ_CAJGZG010000033.1"/>
</dbReference>
<accession>A0ABT9HGT8</accession>
<evidence type="ECO:0000256" key="1">
    <source>
        <dbReference type="ARBA" id="ARBA00010645"/>
    </source>
</evidence>
<comment type="similarity">
    <text evidence="1 2">Belongs to the UPF0125 (RnfH) family.</text>
</comment>